<evidence type="ECO:0000256" key="1">
    <source>
        <dbReference type="SAM" id="MobiDB-lite"/>
    </source>
</evidence>
<dbReference type="eggNOG" id="COG3921">
    <property type="taxonomic scope" value="Bacteria"/>
</dbReference>
<evidence type="ECO:0000313" key="3">
    <source>
        <dbReference type="EMBL" id="BAM87941.1"/>
    </source>
</evidence>
<feature type="region of interest" description="Disordered" evidence="1">
    <location>
        <begin position="345"/>
        <end position="385"/>
    </location>
</feature>
<dbReference type="EMBL" id="AP012603">
    <property type="protein sequence ID" value="BAM87941.1"/>
    <property type="molecule type" value="Genomic_DNA"/>
</dbReference>
<dbReference type="PATRIC" id="fig|1245469.3.peg.1974"/>
<dbReference type="KEGG" id="aol:S58_19340"/>
<feature type="compositionally biased region" description="Low complexity" evidence="1">
    <location>
        <begin position="110"/>
        <end position="129"/>
    </location>
</feature>
<dbReference type="AlphaFoldDB" id="M4Z4U0"/>
<proteinExistence type="predicted"/>
<protein>
    <submittedName>
        <fullName evidence="3">Extensin</fullName>
    </submittedName>
</protein>
<organism evidence="3 4">
    <name type="scientific">Bradyrhizobium oligotrophicum S58</name>
    <dbReference type="NCBI Taxonomy" id="1245469"/>
    <lineage>
        <taxon>Bacteria</taxon>
        <taxon>Pseudomonadati</taxon>
        <taxon>Pseudomonadota</taxon>
        <taxon>Alphaproteobacteria</taxon>
        <taxon>Hyphomicrobiales</taxon>
        <taxon>Nitrobacteraceae</taxon>
        <taxon>Bradyrhizobium</taxon>
    </lineage>
</organism>
<name>M4Z4U0_9BRAD</name>
<feature type="compositionally biased region" description="Low complexity" evidence="1">
    <location>
        <begin position="152"/>
        <end position="171"/>
    </location>
</feature>
<dbReference type="STRING" id="1245469.S58_19340"/>
<gene>
    <name evidence="3" type="ORF">S58_19340</name>
</gene>
<feature type="region of interest" description="Disordered" evidence="1">
    <location>
        <begin position="85"/>
        <end position="182"/>
    </location>
</feature>
<sequence>MYLVGSIVLVSLAGCGRGFFQEREPWRAEAEIACLKSGAVKEGADIVRIDPISGPGMCGADYPLKVAALGEASASYGFADESLRPPAAIGGQPRWPVNQQPPGYPPPATYQPQAAPQPAYPAATSQPPAYGAPPGAPLQLEPPIAEDDANLPPDASYPAAPYRAPRTAYPSQQPDASPRLGPSRGDVVGAVGPVAVKPTATLACPIVSALDRWIAESVQPAAQRWFGTKVVEIKQISAYSCRGMNGNPSAHISEHAFGNALDIAAFTLADGRRISVKDGWIGLPEEQGFLRDVQGGACQQFTTVLAPGSNVYHYDHIHVDLMRRASRRLICQPAAQSGEAVAARAQQRRYGYGQREPDVTSSIQSRKQAKSIGQLINEEDEFRDY</sequence>
<dbReference type="HOGENOM" id="CLU_743606_0_0_5"/>
<accession>M4Z4U0</accession>
<feature type="domain" description="Extensin-like C-terminal" evidence="2">
    <location>
        <begin position="191"/>
        <end position="332"/>
    </location>
</feature>
<dbReference type="Pfam" id="PF06904">
    <property type="entry name" value="Extensin-like_C"/>
    <property type="match status" value="1"/>
</dbReference>
<evidence type="ECO:0000313" key="4">
    <source>
        <dbReference type="Proteomes" id="UP000011841"/>
    </source>
</evidence>
<dbReference type="Proteomes" id="UP000011841">
    <property type="component" value="Chromosome"/>
</dbReference>
<dbReference type="InterPro" id="IPR009683">
    <property type="entry name" value="Extensin-like_C"/>
</dbReference>
<reference evidence="3 4" key="1">
    <citation type="journal article" date="2013" name="Appl. Environ. Microbiol.">
        <title>Genome analysis suggests that the soil oligotrophic bacterium Agromonas oligotrophica (Bradyrhizobium oligotrophicum) is a nitrogen-fixing symbiont of Aeschynomene indica.</title>
        <authorList>
            <person name="Okubo T."/>
            <person name="Fukushima S."/>
            <person name="Itakura M."/>
            <person name="Oshima K."/>
            <person name="Longtonglang A."/>
            <person name="Teaumroong N."/>
            <person name="Mitsui H."/>
            <person name="Hattori M."/>
            <person name="Hattori R."/>
            <person name="Hattori T."/>
            <person name="Minamisawa K."/>
        </authorList>
    </citation>
    <scope>NUCLEOTIDE SEQUENCE [LARGE SCALE GENOMIC DNA]</scope>
    <source>
        <strain evidence="3 4">S58</strain>
    </source>
</reference>
<keyword evidence="4" id="KW-1185">Reference proteome</keyword>
<evidence type="ECO:0000259" key="2">
    <source>
        <dbReference type="Pfam" id="PF06904"/>
    </source>
</evidence>
<feature type="compositionally biased region" description="Low complexity" evidence="1">
    <location>
        <begin position="345"/>
        <end position="354"/>
    </location>
</feature>